<feature type="domain" description="Anoctamin transmembrane" evidence="7">
    <location>
        <begin position="209"/>
        <end position="633"/>
    </location>
</feature>
<protein>
    <recommendedName>
        <fullName evidence="6">Anoctamin</fullName>
    </recommendedName>
</protein>
<feature type="transmembrane region" description="Helical" evidence="6">
    <location>
        <begin position="321"/>
        <end position="343"/>
    </location>
</feature>
<evidence type="ECO:0000313" key="9">
    <source>
        <dbReference type="Proteomes" id="UP000285301"/>
    </source>
</evidence>
<comment type="similarity">
    <text evidence="2 6">Belongs to the anoctamin family.</text>
</comment>
<dbReference type="PANTHER" id="PTHR12308">
    <property type="entry name" value="ANOCTAMIN"/>
    <property type="match status" value="1"/>
</dbReference>
<proteinExistence type="inferred from homology"/>
<dbReference type="InterPro" id="IPR007632">
    <property type="entry name" value="Anoctamin"/>
</dbReference>
<keyword evidence="4 6" id="KW-1133">Transmembrane helix</keyword>
<feature type="transmembrane region" description="Helical" evidence="6">
    <location>
        <begin position="565"/>
        <end position="587"/>
    </location>
</feature>
<evidence type="ECO:0000259" key="7">
    <source>
        <dbReference type="Pfam" id="PF04547"/>
    </source>
</evidence>
<dbReference type="InterPro" id="IPR049452">
    <property type="entry name" value="Anoctamin_TM"/>
</dbReference>
<feature type="transmembrane region" description="Helical" evidence="6">
    <location>
        <begin position="504"/>
        <end position="527"/>
    </location>
</feature>
<keyword evidence="3 6" id="KW-0812">Transmembrane</keyword>
<dbReference type="EMBL" id="NCKU01000595">
    <property type="protein sequence ID" value="RWS14905.1"/>
    <property type="molecule type" value="Genomic_DNA"/>
</dbReference>
<accession>A0A3S3SGA0</accession>
<feature type="transmembrane region" description="Helical" evidence="6">
    <location>
        <begin position="242"/>
        <end position="264"/>
    </location>
</feature>
<evidence type="ECO:0000313" key="8">
    <source>
        <dbReference type="EMBL" id="RWS14905.1"/>
    </source>
</evidence>
<dbReference type="Pfam" id="PF04547">
    <property type="entry name" value="Anoctamin"/>
    <property type="match status" value="1"/>
</dbReference>
<evidence type="ECO:0000256" key="1">
    <source>
        <dbReference type="ARBA" id="ARBA00004141"/>
    </source>
</evidence>
<organism evidence="8 9">
    <name type="scientific">Dinothrombium tinctorium</name>
    <dbReference type="NCBI Taxonomy" id="1965070"/>
    <lineage>
        <taxon>Eukaryota</taxon>
        <taxon>Metazoa</taxon>
        <taxon>Ecdysozoa</taxon>
        <taxon>Arthropoda</taxon>
        <taxon>Chelicerata</taxon>
        <taxon>Arachnida</taxon>
        <taxon>Acari</taxon>
        <taxon>Acariformes</taxon>
        <taxon>Trombidiformes</taxon>
        <taxon>Prostigmata</taxon>
        <taxon>Anystina</taxon>
        <taxon>Parasitengona</taxon>
        <taxon>Trombidioidea</taxon>
        <taxon>Trombidiidae</taxon>
        <taxon>Dinothrombium</taxon>
    </lineage>
</organism>
<comment type="caution">
    <text evidence="6">Lacks conserved residue(s) required for the propagation of feature annotation.</text>
</comment>
<sequence length="640" mass="74188">MQSDETSDAISVEKNVALSSKYAQNLKQILYVILINPNAVKTTVEWFLELLQKQHSGDGRLKLKVTAIDVTHENANEAKTSRELVCKELLIQIDCDDHLLFNFAEKFSLRILRDNENRVQIFNRKKFDHLTYSEKQRALLSFIESVHLTERSVLFGYPNVKLYPGQSILQICRRKKIVGNYFPLHNESELNELKANWCFSLKSQPIDAIRNYFGDSIAFYFAFLEFYTKALIPPSIISLSNFFVGSAANPFCALFNIFWLILFLKFWKRRSNELAYKWDTINIRQSEEPRPAFKGKTMGIDPVTEKPVPIYPIYKTWLKEYAVSLPIVFFCLYIAFQVMLLYFQVEEAAVEYNKANPSFFNEILTNIPGIVYALVVYAMNECYRVLATKLNNNENHRTQTSHDNHLIVKLILFEFVNNFMSILYVAFYVQNLSALKWQIGTMLIVNQIVDNLQEVLIPLWETSKTNEQVTCLRKKNDLNEDEIEIIRQSKLPIYEDTYFDYLELFVQFGYVFLFSAIFPLAPILALLNNLIEIHSDSFKLCYAYQRPHQRIASGINNAWLKAFEVLSLIAVVSNCGLTLISPLMSIIQDYYILNDMQALFAVVIVEHLIFAVVLIINYLVPDLPKGVRIAIAKDNLHKQN</sequence>
<feature type="transmembrane region" description="Helical" evidence="6">
    <location>
        <begin position="599"/>
        <end position="620"/>
    </location>
</feature>
<keyword evidence="9" id="KW-1185">Reference proteome</keyword>
<feature type="transmembrane region" description="Helical" evidence="6">
    <location>
        <begin position="363"/>
        <end position="386"/>
    </location>
</feature>
<dbReference type="PANTHER" id="PTHR12308:SF74">
    <property type="entry name" value="ANOCTAMIN"/>
    <property type="match status" value="1"/>
</dbReference>
<dbReference type="OrthoDB" id="296386at2759"/>
<keyword evidence="5 6" id="KW-0472">Membrane</keyword>
<feature type="transmembrane region" description="Helical" evidence="6">
    <location>
        <begin position="406"/>
        <end position="427"/>
    </location>
</feature>
<evidence type="ECO:0000256" key="3">
    <source>
        <dbReference type="ARBA" id="ARBA00022692"/>
    </source>
</evidence>
<dbReference type="GO" id="GO:0005254">
    <property type="term" value="F:chloride channel activity"/>
    <property type="evidence" value="ECO:0007669"/>
    <property type="project" value="TreeGrafter"/>
</dbReference>
<evidence type="ECO:0000256" key="2">
    <source>
        <dbReference type="ARBA" id="ARBA00009671"/>
    </source>
</evidence>
<dbReference type="STRING" id="1965070.A0A3S3SGA0"/>
<gene>
    <name evidence="8" type="ORF">B4U79_03312</name>
</gene>
<dbReference type="Proteomes" id="UP000285301">
    <property type="component" value="Unassembled WGS sequence"/>
</dbReference>
<name>A0A3S3SGA0_9ACAR</name>
<evidence type="ECO:0000256" key="4">
    <source>
        <dbReference type="ARBA" id="ARBA00022989"/>
    </source>
</evidence>
<dbReference type="AlphaFoldDB" id="A0A3S3SGA0"/>
<evidence type="ECO:0000256" key="5">
    <source>
        <dbReference type="ARBA" id="ARBA00023136"/>
    </source>
</evidence>
<dbReference type="GO" id="GO:0005886">
    <property type="term" value="C:plasma membrane"/>
    <property type="evidence" value="ECO:0007669"/>
    <property type="project" value="TreeGrafter"/>
</dbReference>
<evidence type="ECO:0000256" key="6">
    <source>
        <dbReference type="RuleBase" id="RU280814"/>
    </source>
</evidence>
<comment type="subcellular location">
    <subcellularLocation>
        <location evidence="1 6">Membrane</location>
        <topology evidence="1 6">Multi-pass membrane protein</topology>
    </subcellularLocation>
</comment>
<comment type="caution">
    <text evidence="8">The sequence shown here is derived from an EMBL/GenBank/DDBJ whole genome shotgun (WGS) entry which is preliminary data.</text>
</comment>
<reference evidence="8 9" key="1">
    <citation type="journal article" date="2018" name="Gigascience">
        <title>Genomes of trombidid mites reveal novel predicted allergens and laterally-transferred genes associated with secondary metabolism.</title>
        <authorList>
            <person name="Dong X."/>
            <person name="Chaisiri K."/>
            <person name="Xia D."/>
            <person name="Armstrong S.D."/>
            <person name="Fang Y."/>
            <person name="Donnelly M.J."/>
            <person name="Kadowaki T."/>
            <person name="McGarry J.W."/>
            <person name="Darby A.C."/>
            <person name="Makepeace B.L."/>
        </authorList>
    </citation>
    <scope>NUCLEOTIDE SEQUENCE [LARGE SCALE GENOMIC DNA]</scope>
    <source>
        <strain evidence="8">UoL-WK</strain>
    </source>
</reference>